<keyword evidence="1" id="KW-0472">Membrane</keyword>
<dbReference type="EMBL" id="VNIB01000007">
    <property type="protein sequence ID" value="TYO98303.1"/>
    <property type="molecule type" value="Genomic_DNA"/>
</dbReference>
<dbReference type="Proteomes" id="UP000324159">
    <property type="component" value="Unassembled WGS sequence"/>
</dbReference>
<feature type="transmembrane region" description="Helical" evidence="1">
    <location>
        <begin position="44"/>
        <end position="67"/>
    </location>
</feature>
<organism evidence="2 3">
    <name type="scientific">Geothermobacter ehrlichii</name>
    <dbReference type="NCBI Taxonomy" id="213224"/>
    <lineage>
        <taxon>Bacteria</taxon>
        <taxon>Pseudomonadati</taxon>
        <taxon>Thermodesulfobacteriota</taxon>
        <taxon>Desulfuromonadia</taxon>
        <taxon>Desulfuromonadales</taxon>
        <taxon>Geothermobacteraceae</taxon>
        <taxon>Geothermobacter</taxon>
    </lineage>
</organism>
<dbReference type="Pfam" id="PF11146">
    <property type="entry name" value="DUF2905"/>
    <property type="match status" value="1"/>
</dbReference>
<dbReference type="PANTHER" id="PTHR36443">
    <property type="entry name" value="BSR5223 PROTEIN"/>
    <property type="match status" value="1"/>
</dbReference>
<evidence type="ECO:0000256" key="1">
    <source>
        <dbReference type="SAM" id="Phobius"/>
    </source>
</evidence>
<feature type="transmembrane region" description="Helical" evidence="1">
    <location>
        <begin position="7"/>
        <end position="24"/>
    </location>
</feature>
<keyword evidence="3" id="KW-1185">Reference proteome</keyword>
<dbReference type="PANTHER" id="PTHR36443:SF1">
    <property type="entry name" value="BSR5223 PROTEIN"/>
    <property type="match status" value="1"/>
</dbReference>
<dbReference type="InterPro" id="IPR021320">
    <property type="entry name" value="DUF2905"/>
</dbReference>
<proteinExistence type="predicted"/>
<reference evidence="2 3" key="1">
    <citation type="submission" date="2019-07" db="EMBL/GenBank/DDBJ databases">
        <title>Genomic Encyclopedia of Type Strains, Phase IV (KMG-IV): sequencing the most valuable type-strain genomes for metagenomic binning, comparative biology and taxonomic classification.</title>
        <authorList>
            <person name="Goeker M."/>
        </authorList>
    </citation>
    <scope>NUCLEOTIDE SEQUENCE [LARGE SCALE GENOMIC DNA]</scope>
    <source>
        <strain evidence="2 3">SS015</strain>
    </source>
</reference>
<evidence type="ECO:0000313" key="2">
    <source>
        <dbReference type="EMBL" id="TYO98303.1"/>
    </source>
</evidence>
<gene>
    <name evidence="2" type="ORF">EDC39_10798</name>
</gene>
<keyword evidence="1" id="KW-0812">Transmembrane</keyword>
<name>A0A5D3WLC0_9BACT</name>
<evidence type="ECO:0000313" key="3">
    <source>
        <dbReference type="Proteomes" id="UP000324159"/>
    </source>
</evidence>
<keyword evidence="1" id="KW-1133">Transmembrane helix</keyword>
<dbReference type="AlphaFoldDB" id="A0A5D3WLC0"/>
<accession>A0A5D3WLC0</accession>
<dbReference type="RefSeq" id="WP_148896071.1">
    <property type="nucleotide sequence ID" value="NZ_VNIB01000007.1"/>
</dbReference>
<sequence>MHPGKLLLIAGGMLMLAGLLLLLADKLPLPGRLPGDIRIEKENFTFYFPLGSCLLLSLLLSLFLWLFRR</sequence>
<protein>
    <submittedName>
        <fullName evidence="2">DUF2905 family protein</fullName>
    </submittedName>
</protein>
<comment type="caution">
    <text evidence="2">The sequence shown here is derived from an EMBL/GenBank/DDBJ whole genome shotgun (WGS) entry which is preliminary data.</text>
</comment>